<dbReference type="AlphaFoldDB" id="A0A8X8ASR0"/>
<evidence type="ECO:0000256" key="1">
    <source>
        <dbReference type="SAM" id="MobiDB-lite"/>
    </source>
</evidence>
<gene>
    <name evidence="2" type="ORF">Bca52824_023551</name>
</gene>
<keyword evidence="3" id="KW-1185">Reference proteome</keyword>
<dbReference type="Proteomes" id="UP000886595">
    <property type="component" value="Unassembled WGS sequence"/>
</dbReference>
<organism evidence="2 3">
    <name type="scientific">Brassica carinata</name>
    <name type="common">Ethiopian mustard</name>
    <name type="synonym">Abyssinian cabbage</name>
    <dbReference type="NCBI Taxonomy" id="52824"/>
    <lineage>
        <taxon>Eukaryota</taxon>
        <taxon>Viridiplantae</taxon>
        <taxon>Streptophyta</taxon>
        <taxon>Embryophyta</taxon>
        <taxon>Tracheophyta</taxon>
        <taxon>Spermatophyta</taxon>
        <taxon>Magnoliopsida</taxon>
        <taxon>eudicotyledons</taxon>
        <taxon>Gunneridae</taxon>
        <taxon>Pentapetalae</taxon>
        <taxon>rosids</taxon>
        <taxon>malvids</taxon>
        <taxon>Brassicales</taxon>
        <taxon>Brassicaceae</taxon>
        <taxon>Brassiceae</taxon>
        <taxon>Brassica</taxon>
    </lineage>
</organism>
<accession>A0A8X8ASR0</accession>
<protein>
    <submittedName>
        <fullName evidence="2">Uncharacterized protein</fullName>
    </submittedName>
</protein>
<dbReference type="EMBL" id="JAAMPC010000005">
    <property type="protein sequence ID" value="KAG2311994.1"/>
    <property type="molecule type" value="Genomic_DNA"/>
</dbReference>
<proteinExistence type="predicted"/>
<sequence>MESSGESIEDLKINLLKKMHDEIQKMKIDMIEQFINLGETINRVKEIVRKMKAGGGRAYGGPAPQPDTQIMKVATDTRVCEESRQHVTSSLKRSATSPREHSQARPVSITRQHHTARANKPGRCSQSISFKNGYGFSYVQLPTRRAVQDEPVPCKPPPLRDKNLEDKVL</sequence>
<feature type="compositionally biased region" description="Polar residues" evidence="1">
    <location>
        <begin position="86"/>
        <end position="97"/>
    </location>
</feature>
<feature type="region of interest" description="Disordered" evidence="1">
    <location>
        <begin position="81"/>
        <end position="126"/>
    </location>
</feature>
<feature type="region of interest" description="Disordered" evidence="1">
    <location>
        <begin position="145"/>
        <end position="169"/>
    </location>
</feature>
<evidence type="ECO:0000313" key="2">
    <source>
        <dbReference type="EMBL" id="KAG2311994.1"/>
    </source>
</evidence>
<comment type="caution">
    <text evidence="2">The sequence shown here is derived from an EMBL/GenBank/DDBJ whole genome shotgun (WGS) entry which is preliminary data.</text>
</comment>
<evidence type="ECO:0000313" key="3">
    <source>
        <dbReference type="Proteomes" id="UP000886595"/>
    </source>
</evidence>
<name>A0A8X8ASR0_BRACI</name>
<feature type="compositionally biased region" description="Basic and acidic residues" evidence="1">
    <location>
        <begin position="158"/>
        <end position="169"/>
    </location>
</feature>
<reference evidence="2 3" key="1">
    <citation type="submission" date="2020-02" db="EMBL/GenBank/DDBJ databases">
        <authorList>
            <person name="Ma Q."/>
            <person name="Huang Y."/>
            <person name="Song X."/>
            <person name="Pei D."/>
        </authorList>
    </citation>
    <scope>NUCLEOTIDE SEQUENCE [LARGE SCALE GENOMIC DNA]</scope>
    <source>
        <strain evidence="2">Sxm20200214</strain>
        <tissue evidence="2">Leaf</tissue>
    </source>
</reference>